<evidence type="ECO:0000313" key="3">
    <source>
        <dbReference type="EMBL" id="KAK2165676.1"/>
    </source>
</evidence>
<dbReference type="Gene3D" id="1.10.1410.10">
    <property type="match status" value="1"/>
</dbReference>
<dbReference type="GO" id="GO:0003723">
    <property type="term" value="F:RNA binding"/>
    <property type="evidence" value="ECO:0007669"/>
    <property type="project" value="UniProtKB-KW"/>
</dbReference>
<feature type="compositionally biased region" description="Acidic residues" evidence="2">
    <location>
        <begin position="1"/>
        <end position="12"/>
    </location>
</feature>
<dbReference type="EMBL" id="JAODUO010001355">
    <property type="protein sequence ID" value="KAK2165676.1"/>
    <property type="molecule type" value="Genomic_DNA"/>
</dbReference>
<accession>A0AAD9K6B1</accession>
<dbReference type="AlphaFoldDB" id="A0AAD9K6B1"/>
<evidence type="ECO:0000256" key="2">
    <source>
        <dbReference type="SAM" id="MobiDB-lite"/>
    </source>
</evidence>
<protein>
    <recommendedName>
        <fullName evidence="1">Nucleolar protein 6</fullName>
    </recommendedName>
</protein>
<keyword evidence="1" id="KW-0694">RNA-binding</keyword>
<dbReference type="GO" id="GO:0006409">
    <property type="term" value="P:tRNA export from nucleus"/>
    <property type="evidence" value="ECO:0007669"/>
    <property type="project" value="TreeGrafter"/>
</dbReference>
<dbReference type="PANTHER" id="PTHR17972">
    <property type="entry name" value="NUCLEOLAR RNA-ASSOCIATED PROTEIN"/>
    <property type="match status" value="1"/>
</dbReference>
<dbReference type="FunFam" id="1.10.1410.10:FF:000006">
    <property type="entry name" value="Nucleolar protein 6"/>
    <property type="match status" value="1"/>
</dbReference>
<dbReference type="PANTHER" id="PTHR17972:SF0">
    <property type="entry name" value="NUCLEOLAR PROTEIN 6"/>
    <property type="match status" value="1"/>
</dbReference>
<sequence length="182" mass="20616">MKSEDDPEDDDSGNSSFADDSSEDADITPQPTVPVVPTTKRPRLNQTDIEETPTNEELNELRETETLFHSSLFRLQITELLSEVRLKENKKVLADDFLHQLKSVLDSLPEGKERLLTNQTWLKKKNIQVPIEQTPFEVKGHFHFMPPSAVKVVGSYLLGTCVRPDLHADVVLEIPNVSSFYT</sequence>
<comment type="subcellular location">
    <subcellularLocation>
        <location evidence="1">Nucleus</location>
        <location evidence="1">Nucleolus</location>
    </subcellularLocation>
</comment>
<keyword evidence="1" id="KW-0539">Nucleus</keyword>
<dbReference type="GO" id="GO:0032040">
    <property type="term" value="C:small-subunit processome"/>
    <property type="evidence" value="ECO:0007669"/>
    <property type="project" value="TreeGrafter"/>
</dbReference>
<dbReference type="GO" id="GO:0006364">
    <property type="term" value="P:rRNA processing"/>
    <property type="evidence" value="ECO:0007669"/>
    <property type="project" value="TreeGrafter"/>
</dbReference>
<name>A0AAD9K6B1_RIDPI</name>
<dbReference type="InterPro" id="IPR005554">
    <property type="entry name" value="NOL6/Upt22"/>
</dbReference>
<comment type="caution">
    <text evidence="3">The sequence shown here is derived from an EMBL/GenBank/DDBJ whole genome shotgun (WGS) entry which is preliminary data.</text>
</comment>
<feature type="compositionally biased region" description="Low complexity" evidence="2">
    <location>
        <begin position="28"/>
        <end position="39"/>
    </location>
</feature>
<feature type="region of interest" description="Disordered" evidence="2">
    <location>
        <begin position="1"/>
        <end position="55"/>
    </location>
</feature>
<organism evidence="3 4">
    <name type="scientific">Ridgeia piscesae</name>
    <name type="common">Tubeworm</name>
    <dbReference type="NCBI Taxonomy" id="27915"/>
    <lineage>
        <taxon>Eukaryota</taxon>
        <taxon>Metazoa</taxon>
        <taxon>Spiralia</taxon>
        <taxon>Lophotrochozoa</taxon>
        <taxon>Annelida</taxon>
        <taxon>Polychaeta</taxon>
        <taxon>Sedentaria</taxon>
        <taxon>Canalipalpata</taxon>
        <taxon>Sabellida</taxon>
        <taxon>Siboglinidae</taxon>
        <taxon>Ridgeia</taxon>
    </lineage>
</organism>
<evidence type="ECO:0000313" key="4">
    <source>
        <dbReference type="Proteomes" id="UP001209878"/>
    </source>
</evidence>
<reference evidence="3" key="1">
    <citation type="journal article" date="2023" name="Mol. Biol. Evol.">
        <title>Third-Generation Sequencing Reveals the Adaptive Role of the Epigenome in Three Deep-Sea Polychaetes.</title>
        <authorList>
            <person name="Perez M."/>
            <person name="Aroh O."/>
            <person name="Sun Y."/>
            <person name="Lan Y."/>
            <person name="Juniper S.K."/>
            <person name="Young C.R."/>
            <person name="Angers B."/>
            <person name="Qian P.Y."/>
        </authorList>
    </citation>
    <scope>NUCLEOTIDE SEQUENCE</scope>
    <source>
        <strain evidence="3">R07B-5</strain>
    </source>
</reference>
<dbReference type="Proteomes" id="UP001209878">
    <property type="component" value="Unassembled WGS sequence"/>
</dbReference>
<gene>
    <name evidence="3" type="ORF">NP493_1357g00034</name>
</gene>
<evidence type="ECO:0000256" key="1">
    <source>
        <dbReference type="RuleBase" id="RU364032"/>
    </source>
</evidence>
<dbReference type="GO" id="GO:0032545">
    <property type="term" value="C:CURI complex"/>
    <property type="evidence" value="ECO:0007669"/>
    <property type="project" value="TreeGrafter"/>
</dbReference>
<comment type="similarity">
    <text evidence="1">Belongs to the NRAP family.</text>
</comment>
<keyword evidence="4" id="KW-1185">Reference proteome</keyword>
<proteinExistence type="inferred from homology"/>
<dbReference type="GO" id="GO:0034456">
    <property type="term" value="C:UTP-C complex"/>
    <property type="evidence" value="ECO:0007669"/>
    <property type="project" value="TreeGrafter"/>
</dbReference>